<dbReference type="Proteomes" id="UP001335648">
    <property type="component" value="Unassembled WGS sequence"/>
</dbReference>
<sequence length="79" mass="9094">MQRRDYPLLLQPDGVCGAGVQDEKESPLLLLAIKSTELNFKNRCHSTDMGPGRMGSWTEEKQQWWRVRPQDLFAGQGKY</sequence>
<keyword evidence="2" id="KW-1185">Reference proteome</keyword>
<protein>
    <submittedName>
        <fullName evidence="1">Uncharacterized protein</fullName>
    </submittedName>
</protein>
<comment type="caution">
    <text evidence="1">The sequence shown here is derived from an EMBL/GenBank/DDBJ whole genome shotgun (WGS) entry which is preliminary data.</text>
</comment>
<dbReference type="AlphaFoldDB" id="A0AAN8C527"/>
<name>A0AAN8C527_9TELE</name>
<evidence type="ECO:0000313" key="1">
    <source>
        <dbReference type="EMBL" id="KAK5897461.1"/>
    </source>
</evidence>
<reference evidence="1 2" key="1">
    <citation type="journal article" date="2023" name="Mol. Biol. Evol.">
        <title>Genomics of Secondarily Temperate Adaptation in the Only Non-Antarctic Icefish.</title>
        <authorList>
            <person name="Rivera-Colon A.G."/>
            <person name="Rayamajhi N."/>
            <person name="Minhas B.F."/>
            <person name="Madrigal G."/>
            <person name="Bilyk K.T."/>
            <person name="Yoon V."/>
            <person name="Hune M."/>
            <person name="Gregory S."/>
            <person name="Cheng C.H.C."/>
            <person name="Catchen J.M."/>
        </authorList>
    </citation>
    <scope>NUCLEOTIDE SEQUENCE [LARGE SCALE GENOMIC DNA]</scope>
    <source>
        <strain evidence="1">JC2023a</strain>
    </source>
</reference>
<organism evidence="1 2">
    <name type="scientific">Champsocephalus esox</name>
    <name type="common">pike icefish</name>
    <dbReference type="NCBI Taxonomy" id="159716"/>
    <lineage>
        <taxon>Eukaryota</taxon>
        <taxon>Metazoa</taxon>
        <taxon>Chordata</taxon>
        <taxon>Craniata</taxon>
        <taxon>Vertebrata</taxon>
        <taxon>Euteleostomi</taxon>
        <taxon>Actinopterygii</taxon>
        <taxon>Neopterygii</taxon>
        <taxon>Teleostei</taxon>
        <taxon>Neoteleostei</taxon>
        <taxon>Acanthomorphata</taxon>
        <taxon>Eupercaria</taxon>
        <taxon>Perciformes</taxon>
        <taxon>Notothenioidei</taxon>
        <taxon>Channichthyidae</taxon>
        <taxon>Champsocephalus</taxon>
    </lineage>
</organism>
<accession>A0AAN8C527</accession>
<gene>
    <name evidence="1" type="ORF">CesoFtcFv8_010522</name>
</gene>
<proteinExistence type="predicted"/>
<evidence type="ECO:0000313" key="2">
    <source>
        <dbReference type="Proteomes" id="UP001335648"/>
    </source>
</evidence>
<dbReference type="EMBL" id="JAULUE010002053">
    <property type="protein sequence ID" value="KAK5897461.1"/>
    <property type="molecule type" value="Genomic_DNA"/>
</dbReference>